<gene>
    <name evidence="4" type="ORF">DW873_01065</name>
</gene>
<evidence type="ECO:0000259" key="3">
    <source>
        <dbReference type="Pfam" id="PF00535"/>
    </source>
</evidence>
<evidence type="ECO:0000256" key="1">
    <source>
        <dbReference type="ARBA" id="ARBA00022676"/>
    </source>
</evidence>
<reference evidence="4 5" key="1">
    <citation type="submission" date="2018-08" db="EMBL/GenBank/DDBJ databases">
        <title>A genome reference for cultivated species of the human gut microbiota.</title>
        <authorList>
            <person name="Zou Y."/>
            <person name="Xue W."/>
            <person name="Luo G."/>
        </authorList>
    </citation>
    <scope>NUCLEOTIDE SEQUENCE [LARGE SCALE GENOMIC DNA]</scope>
    <source>
        <strain evidence="4 5">AM39-1</strain>
    </source>
</reference>
<protein>
    <submittedName>
        <fullName evidence="4">Glycosyltransferase family 2 protein</fullName>
    </submittedName>
</protein>
<feature type="domain" description="Glycosyltransferase 2-like" evidence="3">
    <location>
        <begin position="12"/>
        <end position="160"/>
    </location>
</feature>
<comment type="caution">
    <text evidence="4">The sequence shown here is derived from an EMBL/GenBank/DDBJ whole genome shotgun (WGS) entry which is preliminary data.</text>
</comment>
<dbReference type="SUPFAM" id="SSF53448">
    <property type="entry name" value="Nucleotide-diphospho-sugar transferases"/>
    <property type="match status" value="1"/>
</dbReference>
<accession>A0A413XI26</accession>
<dbReference type="Proteomes" id="UP000286114">
    <property type="component" value="Unassembled WGS sequence"/>
</dbReference>
<dbReference type="InterPro" id="IPR001173">
    <property type="entry name" value="Glyco_trans_2-like"/>
</dbReference>
<dbReference type="Pfam" id="PF00535">
    <property type="entry name" value="Glycos_transf_2"/>
    <property type="match status" value="1"/>
</dbReference>
<evidence type="ECO:0000313" key="4">
    <source>
        <dbReference type="EMBL" id="RHB77612.1"/>
    </source>
</evidence>
<keyword evidence="2 4" id="KW-0808">Transferase</keyword>
<dbReference type="CDD" id="cd00761">
    <property type="entry name" value="Glyco_tranf_GTA_type"/>
    <property type="match status" value="1"/>
</dbReference>
<evidence type="ECO:0000313" key="5">
    <source>
        <dbReference type="Proteomes" id="UP000286114"/>
    </source>
</evidence>
<proteinExistence type="predicted"/>
<dbReference type="Gene3D" id="3.90.550.10">
    <property type="entry name" value="Spore Coat Polysaccharide Biosynthesis Protein SpsA, Chain A"/>
    <property type="match status" value="1"/>
</dbReference>
<dbReference type="PANTHER" id="PTHR22916:SF51">
    <property type="entry name" value="GLYCOSYLTRANSFERASE EPSH-RELATED"/>
    <property type="match status" value="1"/>
</dbReference>
<dbReference type="EMBL" id="QSHA01000001">
    <property type="protein sequence ID" value="RHB77612.1"/>
    <property type="molecule type" value="Genomic_DNA"/>
</dbReference>
<evidence type="ECO:0000256" key="2">
    <source>
        <dbReference type="ARBA" id="ARBA00022679"/>
    </source>
</evidence>
<dbReference type="AlphaFoldDB" id="A0A413XI26"/>
<dbReference type="InterPro" id="IPR029044">
    <property type="entry name" value="Nucleotide-diphossugar_trans"/>
</dbReference>
<sequence length="329" mass="38551">MIMLRNREPLVSIVVPVYNVERYIDKCLDSLFSQSYENMQYIFVNDCTIDNSMKHIQDKMTDYPHRREQVILINHEVNKGLTAARKTGLSHAQGEYIWHIDSDDYISTDAVECLVNKALDENADMVVFDIDELYDNFTKHITLSMPETKEQYLYQMIIRKTRFELCFRFCNRKVYNGIELDESICYSEDYATSPRLVYNSNKVAYLKKTCYYYLKNIATSYTASVSVKSIKSLERAALLLEDFFLKINPEYYEPVLSLAKVYVKVHSMKSSFYNEEAFRYSISLFPNISGGDKTKIGMKDRLLLFLLDTKMIALLRLYIKVGLHVSSRW</sequence>
<keyword evidence="1" id="KW-0328">Glycosyltransferase</keyword>
<name>A0A413XI26_BACUN</name>
<dbReference type="PANTHER" id="PTHR22916">
    <property type="entry name" value="GLYCOSYLTRANSFERASE"/>
    <property type="match status" value="1"/>
</dbReference>
<organism evidence="4 5">
    <name type="scientific">Bacteroides uniformis</name>
    <dbReference type="NCBI Taxonomy" id="820"/>
    <lineage>
        <taxon>Bacteria</taxon>
        <taxon>Pseudomonadati</taxon>
        <taxon>Bacteroidota</taxon>
        <taxon>Bacteroidia</taxon>
        <taxon>Bacteroidales</taxon>
        <taxon>Bacteroidaceae</taxon>
        <taxon>Bacteroides</taxon>
    </lineage>
</organism>
<dbReference type="GO" id="GO:0016758">
    <property type="term" value="F:hexosyltransferase activity"/>
    <property type="evidence" value="ECO:0007669"/>
    <property type="project" value="UniProtKB-ARBA"/>
</dbReference>